<dbReference type="EMBL" id="UZAH01025785">
    <property type="protein sequence ID" value="VDO70454.1"/>
    <property type="molecule type" value="Genomic_DNA"/>
</dbReference>
<dbReference type="Proteomes" id="UP000050761">
    <property type="component" value="Unassembled WGS sequence"/>
</dbReference>
<proteinExistence type="inferred from homology"/>
<dbReference type="OrthoDB" id="10261598at2759"/>
<evidence type="ECO:0000313" key="4">
    <source>
        <dbReference type="EMBL" id="VDO70454.1"/>
    </source>
</evidence>
<accession>A0A183FJ39</accession>
<organism evidence="5 6">
    <name type="scientific">Heligmosomoides polygyrus</name>
    <name type="common">Parasitic roundworm</name>
    <dbReference type="NCBI Taxonomy" id="6339"/>
    <lineage>
        <taxon>Eukaryota</taxon>
        <taxon>Metazoa</taxon>
        <taxon>Ecdysozoa</taxon>
        <taxon>Nematoda</taxon>
        <taxon>Chromadorea</taxon>
        <taxon>Rhabditida</taxon>
        <taxon>Rhabditina</taxon>
        <taxon>Rhabditomorpha</taxon>
        <taxon>Strongyloidea</taxon>
        <taxon>Heligmosomidae</taxon>
        <taxon>Heligmosomoides</taxon>
    </lineage>
</organism>
<keyword evidence="3" id="KW-0732">Signal</keyword>
<dbReference type="InterPro" id="IPR004947">
    <property type="entry name" value="DNase_II"/>
</dbReference>
<comment type="similarity">
    <text evidence="1">Belongs to the DNase II family.</text>
</comment>
<dbReference type="AlphaFoldDB" id="A0A183FJ39"/>
<dbReference type="Pfam" id="PF03265">
    <property type="entry name" value="DNase_II"/>
    <property type="match status" value="1"/>
</dbReference>
<dbReference type="CDD" id="cd09120">
    <property type="entry name" value="PLDc_DNaseII_1"/>
    <property type="match status" value="1"/>
</dbReference>
<dbReference type="GO" id="GO:0006309">
    <property type="term" value="P:apoptotic DNA fragmentation"/>
    <property type="evidence" value="ECO:0007669"/>
    <property type="project" value="TreeGrafter"/>
</dbReference>
<evidence type="ECO:0000313" key="5">
    <source>
        <dbReference type="Proteomes" id="UP000050761"/>
    </source>
</evidence>
<accession>A0A3P7YGD3</accession>
<reference evidence="4 5" key="1">
    <citation type="submission" date="2018-11" db="EMBL/GenBank/DDBJ databases">
        <authorList>
            <consortium name="Pathogen Informatics"/>
        </authorList>
    </citation>
    <scope>NUCLEOTIDE SEQUENCE [LARGE SCALE GENOMIC DNA]</scope>
</reference>
<gene>
    <name evidence="4" type="ORF">HPBE_LOCUS6984</name>
</gene>
<protein>
    <submittedName>
        <fullName evidence="6">Deoxyribonuclease II</fullName>
    </submittedName>
</protein>
<dbReference type="PANTHER" id="PTHR10858:SF30">
    <property type="entry name" value="CELL-DEATH-RELATED NUCLEASE 7"/>
    <property type="match status" value="1"/>
</dbReference>
<keyword evidence="2" id="KW-0378">Hydrolase</keyword>
<evidence type="ECO:0000256" key="1">
    <source>
        <dbReference type="ARBA" id="ARBA00007527"/>
    </source>
</evidence>
<name>A0A183FJ39_HELPZ</name>
<evidence type="ECO:0000256" key="2">
    <source>
        <dbReference type="ARBA" id="ARBA00022801"/>
    </source>
</evidence>
<keyword evidence="5" id="KW-1185">Reference proteome</keyword>
<sequence>MRTLLVAVLAVIGYVDAGKKFSCKNMQGKDVDWFVALKLPSYVDNRKGRTFAYFDATQREWTWSKQPINSTESAIGATVQQLYASDNKTTFKTAYNDDVPNHLAEGSGRGHSKGVIVFGEQQGFWLVHSVPRYPSPYKYEYPDSGSIFAQSFLCLTLPIDELEKVANYLRFSQVTPFITNRPKDFDVA</sequence>
<feature type="chain" id="PRO_5044551449" evidence="3">
    <location>
        <begin position="18"/>
        <end position="188"/>
    </location>
</feature>
<feature type="signal peptide" evidence="3">
    <location>
        <begin position="1"/>
        <end position="17"/>
    </location>
</feature>
<evidence type="ECO:0000256" key="3">
    <source>
        <dbReference type="SAM" id="SignalP"/>
    </source>
</evidence>
<dbReference type="GO" id="GO:0004531">
    <property type="term" value="F:deoxyribonuclease II activity"/>
    <property type="evidence" value="ECO:0007669"/>
    <property type="project" value="InterPro"/>
</dbReference>
<evidence type="ECO:0000313" key="6">
    <source>
        <dbReference type="WBParaSite" id="HPBE_0000698301-mRNA-1"/>
    </source>
</evidence>
<dbReference type="WBParaSite" id="HPBE_0000698301-mRNA-1">
    <property type="protein sequence ID" value="HPBE_0000698301-mRNA-1"/>
    <property type="gene ID" value="HPBE_0000698301"/>
</dbReference>
<reference evidence="6" key="2">
    <citation type="submission" date="2019-09" db="UniProtKB">
        <authorList>
            <consortium name="WormBaseParasite"/>
        </authorList>
    </citation>
    <scope>IDENTIFICATION</scope>
</reference>
<dbReference type="PANTHER" id="PTHR10858">
    <property type="entry name" value="DEOXYRIBONUCLEASE II"/>
    <property type="match status" value="1"/>
</dbReference>